<keyword evidence="2" id="KW-1185">Reference proteome</keyword>
<proteinExistence type="predicted"/>
<dbReference type="Proteomes" id="UP001186974">
    <property type="component" value="Unassembled WGS sequence"/>
</dbReference>
<protein>
    <submittedName>
        <fullName evidence="1">Uncharacterized protein</fullName>
    </submittedName>
</protein>
<gene>
    <name evidence="1" type="ORF">LTS18_000738</name>
</gene>
<accession>A0ACC3DFK6</accession>
<sequence length="141" mass="15717">MDGPSRHRVRSLPEVRLVEDEYKWVDIVINNIDDYGYPFHLHGNSFYVLASHAPETESIEPFNSFSHMSPAGRPLNTVDPVTKDTVFVPGRGYVVLRLKADNRGLWFLQSQTLWGQAIGMATALQVGDGKANTNAAELCNT</sequence>
<comment type="caution">
    <text evidence="1">The sequence shown here is derived from an EMBL/GenBank/DDBJ whole genome shotgun (WGS) entry which is preliminary data.</text>
</comment>
<reference evidence="1" key="1">
    <citation type="submission" date="2024-09" db="EMBL/GenBank/DDBJ databases">
        <title>Black Yeasts Isolated from many extreme environments.</title>
        <authorList>
            <person name="Coleine C."/>
            <person name="Stajich J.E."/>
            <person name="Selbmann L."/>
        </authorList>
    </citation>
    <scope>NUCLEOTIDE SEQUENCE</scope>
    <source>
        <strain evidence="1">CCFEE 5737</strain>
    </source>
</reference>
<dbReference type="EMBL" id="JAWDJW010005334">
    <property type="protein sequence ID" value="KAK3068257.1"/>
    <property type="molecule type" value="Genomic_DNA"/>
</dbReference>
<evidence type="ECO:0000313" key="2">
    <source>
        <dbReference type="Proteomes" id="UP001186974"/>
    </source>
</evidence>
<evidence type="ECO:0000313" key="1">
    <source>
        <dbReference type="EMBL" id="KAK3068257.1"/>
    </source>
</evidence>
<organism evidence="1 2">
    <name type="scientific">Coniosporium uncinatum</name>
    <dbReference type="NCBI Taxonomy" id="93489"/>
    <lineage>
        <taxon>Eukaryota</taxon>
        <taxon>Fungi</taxon>
        <taxon>Dikarya</taxon>
        <taxon>Ascomycota</taxon>
        <taxon>Pezizomycotina</taxon>
        <taxon>Dothideomycetes</taxon>
        <taxon>Dothideomycetes incertae sedis</taxon>
        <taxon>Coniosporium</taxon>
    </lineage>
</organism>
<name>A0ACC3DFK6_9PEZI</name>